<dbReference type="GO" id="GO:0046856">
    <property type="term" value="P:phosphatidylinositol dephosphorylation"/>
    <property type="evidence" value="ECO:0007669"/>
    <property type="project" value="InterPro"/>
</dbReference>
<reference evidence="3 4" key="1">
    <citation type="journal article" date="2013" name="Fungal Biol.">
        <title>Analysis of microsatellite markers in the genome of the plant pathogen Ceratocystis fimbriata.</title>
        <authorList>
            <person name="Simpson M.C."/>
            <person name="Wilken P.M."/>
            <person name="Coetzee M.P."/>
            <person name="Wingfield M.J."/>
            <person name="Wingfield B.D."/>
        </authorList>
    </citation>
    <scope>NUCLEOTIDE SEQUENCE [LARGE SCALE GENOMIC DNA]</scope>
    <source>
        <strain evidence="3 4">CBS 114723</strain>
    </source>
</reference>
<dbReference type="OrthoDB" id="2248459at2759"/>
<gene>
    <name evidence="3" type="ORF">CFIMG_006589RA</name>
</gene>
<feature type="compositionally biased region" description="Polar residues" evidence="1">
    <location>
        <begin position="139"/>
        <end position="161"/>
    </location>
</feature>
<feature type="region of interest" description="Disordered" evidence="1">
    <location>
        <begin position="25"/>
        <end position="383"/>
    </location>
</feature>
<organism evidence="3 4">
    <name type="scientific">Ceratocystis fimbriata CBS 114723</name>
    <dbReference type="NCBI Taxonomy" id="1035309"/>
    <lineage>
        <taxon>Eukaryota</taxon>
        <taxon>Fungi</taxon>
        <taxon>Dikarya</taxon>
        <taxon>Ascomycota</taxon>
        <taxon>Pezizomycotina</taxon>
        <taxon>Sordariomycetes</taxon>
        <taxon>Hypocreomycetidae</taxon>
        <taxon>Microascales</taxon>
        <taxon>Ceratocystidaceae</taxon>
        <taxon>Ceratocystis</taxon>
    </lineage>
</organism>
<dbReference type="EMBL" id="APWK03000135">
    <property type="protein sequence ID" value="PHH50322.1"/>
    <property type="molecule type" value="Genomic_DNA"/>
</dbReference>
<dbReference type="PANTHER" id="PTHR11200">
    <property type="entry name" value="INOSITOL 5-PHOSPHATASE"/>
    <property type="match status" value="1"/>
</dbReference>
<protein>
    <submittedName>
        <fullName evidence="3">Putative inositol polyphosphate 5-phosphatase C9G1.10c</fullName>
    </submittedName>
</protein>
<dbReference type="Gene3D" id="2.130.10.10">
    <property type="entry name" value="YVTN repeat-like/Quinoprotein amine dehydrogenase"/>
    <property type="match status" value="1"/>
</dbReference>
<evidence type="ECO:0000313" key="3">
    <source>
        <dbReference type="EMBL" id="PHH50322.1"/>
    </source>
</evidence>
<dbReference type="SUPFAM" id="SSF50998">
    <property type="entry name" value="Quinoprotein alcohol dehydrogenase-like"/>
    <property type="match status" value="1"/>
</dbReference>
<feature type="region of interest" description="Disordered" evidence="1">
    <location>
        <begin position="1183"/>
        <end position="1203"/>
    </location>
</feature>
<dbReference type="SUPFAM" id="SSF56219">
    <property type="entry name" value="DNase I-like"/>
    <property type="match status" value="1"/>
</dbReference>
<proteinExistence type="predicted"/>
<feature type="domain" description="Inositol polyphosphate-related phosphatase" evidence="2">
    <location>
        <begin position="795"/>
        <end position="1134"/>
    </location>
</feature>
<dbReference type="InterPro" id="IPR036691">
    <property type="entry name" value="Endo/exonu/phosph_ase_sf"/>
</dbReference>
<evidence type="ECO:0000259" key="2">
    <source>
        <dbReference type="SMART" id="SM00128"/>
    </source>
</evidence>
<evidence type="ECO:0000313" key="4">
    <source>
        <dbReference type="Proteomes" id="UP000222788"/>
    </source>
</evidence>
<dbReference type="AlphaFoldDB" id="A0A2C5WX50"/>
<dbReference type="InterPro" id="IPR011047">
    <property type="entry name" value="Quinoprotein_ADH-like_sf"/>
</dbReference>
<dbReference type="Pfam" id="PF22669">
    <property type="entry name" value="Exo_endo_phos2"/>
    <property type="match status" value="1"/>
</dbReference>
<dbReference type="STRING" id="1035309.A0A2C5WX50"/>
<feature type="compositionally biased region" description="Polar residues" evidence="1">
    <location>
        <begin position="352"/>
        <end position="362"/>
    </location>
</feature>
<dbReference type="InterPro" id="IPR015943">
    <property type="entry name" value="WD40/YVTN_repeat-like_dom_sf"/>
</dbReference>
<dbReference type="SMART" id="SM00128">
    <property type="entry name" value="IPPc"/>
    <property type="match status" value="1"/>
</dbReference>
<keyword evidence="4" id="KW-1185">Reference proteome</keyword>
<evidence type="ECO:0000256" key="1">
    <source>
        <dbReference type="SAM" id="MobiDB-lite"/>
    </source>
</evidence>
<dbReference type="PANTHER" id="PTHR11200:SF240">
    <property type="entry name" value="INOSITOL POLYPHOSPHATE 5-PHOSPHATASE C9G1.10C-RELATED"/>
    <property type="match status" value="1"/>
</dbReference>
<accession>A0A2C5WX50</accession>
<feature type="compositionally biased region" description="Basic and acidic residues" evidence="1">
    <location>
        <begin position="65"/>
        <end position="74"/>
    </location>
</feature>
<sequence length="1203" mass="132737">MSSAAVDDEGLDGTPIKSVSSLRSRFENMGKFEPAPAPPPVASPAPIVQDLPQPHPPRSMSPTAKPDRPRDSKPNDLLPPPTRLREALPVSSLRTNNQQELPMRSSSPRAPPRPPVVNIQPPQSPPKKSGVTGLPDPSNLLNPDASSAPITPLRSPNQSFPEQRKTPRATGSKPPSPPPPRRSSETRRPPPPPVNRADKPAVRPKPVLSDSNGRLSALDKVPEVAPAKPKTSPFSSPPGSAAGGEDDGPPPMPSRPRPEPTANITLNRSRSLHVGSSFEPPPPPLHPASAGRRRDREDMATPKPMITRQLTGPSASTRSPSIIEPPPLTPRRPHTVMSTKPPPPRPPRPHAPSNSDATQRIQNPPPLSQFQRPPVRGHQSHHSVVENHTYAEARTPTSQTHLPPPPRITPAVATTNSNSGTISTSSAPLAVMATSAPVQTEPNTIIAAYPDIYNVNRQPPFLKPGIPEITTKYDARVFDVCGEYVACGGSMTRAWSMFDGSELLMLPHAEGIRGTALAFKPAANPDDEGTKLWVGTNFGEIQEIDLDTKDVVCSKPGAHGRHEVIKIFRFQNQLWSLDESGILQVWGPDKSSVPNLSNSPSHTYRLPRGHTFSLIIGGELWYASGKDVYVFAPTLDGSSQCQLTPNPMCYDGAGEIVSGATIRSDPDKVYLGHSDGKVSVYSRKDYSLLSVVSLNAFKINTLGGVSDKLWAGFNSGKIAVYDVTTTPWTMKKEWHAHDNPVIKLIPDAASVYRMGRFQVVSLGADNKLRAWDGLLKEDATEDYMRSVDTEYCDFDELDVHVLTWNAGASTPSQIQHSTDSAFFTNLIKDSGCPDILVFGFQELVDLEDKTATAKRLFKSSKKKDDKKDMSHAYRDWRDFLQRSLDDYMPSNQPYYVLHTATLVGLFTCIFVKASLRDRIHDLYATDVKRGMGGYHGNKGAIVIRFMIDDSSLCFVNCHLAAGQTQANSRHNDVAAILEGQILPIERNATIRPDHFVGGGDGTMIMDHELCLWNGDLNYRIDAMSRDTVVMAVKNDNLGKLLERDQLLVAKRRNPSFKLRAFHEMPIEFAPTYKYDVGTDNYDTSEKKRSPAWCDRLLHRGHGRIQQLEYRRHEVRASDHRPVSGRFKFYVKEIDHTRKAATSARCAAVLDDIRVSMEEEEKLSYLTDVCGFELVTSQSFIQQRSARRDHRSPSRTRETAVSQY</sequence>
<comment type="caution">
    <text evidence="3">The sequence shown here is derived from an EMBL/GenBank/DDBJ whole genome shotgun (WGS) entry which is preliminary data.</text>
</comment>
<name>A0A2C5WX50_9PEZI</name>
<dbReference type="GO" id="GO:0004439">
    <property type="term" value="F:phosphatidylinositol-4,5-bisphosphate 5-phosphatase activity"/>
    <property type="evidence" value="ECO:0007669"/>
    <property type="project" value="TreeGrafter"/>
</dbReference>
<dbReference type="InterPro" id="IPR046985">
    <property type="entry name" value="IP5"/>
</dbReference>
<reference evidence="3 4" key="2">
    <citation type="journal article" date="2013" name="IMA Fungus">
        <title>IMA Genome-F 1: Ceratocystis fimbriata: Draft nuclear genome sequence for the plant pathogen, Ceratocystis fimbriata.</title>
        <authorList>
            <person name="Wilken P.M."/>
            <person name="Steenkamp E.T."/>
            <person name="Wingfield M.J."/>
            <person name="de Beer Z.W."/>
            <person name="Wingfield B.D."/>
        </authorList>
    </citation>
    <scope>NUCLEOTIDE SEQUENCE [LARGE SCALE GENOMIC DNA]</scope>
    <source>
        <strain evidence="3 4">CBS 114723</strain>
    </source>
</reference>
<feature type="compositionally biased region" description="Polar residues" evidence="1">
    <location>
        <begin position="308"/>
        <end position="320"/>
    </location>
</feature>
<dbReference type="FunFam" id="3.60.10.10:FF:000036">
    <property type="entry name" value="Inositol polyphosphate phosphatase, putative"/>
    <property type="match status" value="1"/>
</dbReference>
<feature type="compositionally biased region" description="Pro residues" evidence="1">
    <location>
        <begin position="340"/>
        <end position="350"/>
    </location>
</feature>
<dbReference type="Gene3D" id="3.60.10.10">
    <property type="entry name" value="Endonuclease/exonuclease/phosphatase"/>
    <property type="match status" value="1"/>
</dbReference>
<dbReference type="InterPro" id="IPR000300">
    <property type="entry name" value="IPPc"/>
</dbReference>
<dbReference type="Proteomes" id="UP000222788">
    <property type="component" value="Unassembled WGS sequence"/>
</dbReference>